<gene>
    <name evidence="1" type="ORF">SDC9_157774</name>
</gene>
<dbReference type="InterPro" id="IPR027417">
    <property type="entry name" value="P-loop_NTPase"/>
</dbReference>
<sequence length="215" mass="25032">MEPEILKKFVKENVIRREDIFNICHQFNKEINKTKSSWRCRRKCSDCEAEYHPFCGLYNVGLLGFIAKSDYSEAFVQKFLVPGESLVFNSLPISDYYLVHPCLQRVLSLNLNEDNIIGYGLPWKTKLKNGRKNNIGNKYANFLAKIDHIYTEDYNVIGDYVRFEEQIRNQLQEDCHQIINSLSNKSDSYENYLIWALPGTGKTSMVKEVIKNLIG</sequence>
<proteinExistence type="predicted"/>
<name>A0A645FAW9_9ZZZZ</name>
<accession>A0A645FAW9</accession>
<dbReference type="SUPFAM" id="SSF52540">
    <property type="entry name" value="P-loop containing nucleoside triphosphate hydrolases"/>
    <property type="match status" value="1"/>
</dbReference>
<dbReference type="EMBL" id="VSSQ01056639">
    <property type="protein sequence ID" value="MPN10479.1"/>
    <property type="molecule type" value="Genomic_DNA"/>
</dbReference>
<evidence type="ECO:0000313" key="1">
    <source>
        <dbReference type="EMBL" id="MPN10479.1"/>
    </source>
</evidence>
<comment type="caution">
    <text evidence="1">The sequence shown here is derived from an EMBL/GenBank/DDBJ whole genome shotgun (WGS) entry which is preliminary data.</text>
</comment>
<protein>
    <submittedName>
        <fullName evidence="1">Uncharacterized protein</fullName>
    </submittedName>
</protein>
<organism evidence="1">
    <name type="scientific">bioreactor metagenome</name>
    <dbReference type="NCBI Taxonomy" id="1076179"/>
    <lineage>
        <taxon>unclassified sequences</taxon>
        <taxon>metagenomes</taxon>
        <taxon>ecological metagenomes</taxon>
    </lineage>
</organism>
<dbReference type="AlphaFoldDB" id="A0A645FAW9"/>
<reference evidence="1" key="1">
    <citation type="submission" date="2019-08" db="EMBL/GenBank/DDBJ databases">
        <authorList>
            <person name="Kucharzyk K."/>
            <person name="Murdoch R.W."/>
            <person name="Higgins S."/>
            <person name="Loffler F."/>
        </authorList>
    </citation>
    <scope>NUCLEOTIDE SEQUENCE</scope>
</reference>